<feature type="transmembrane region" description="Helical" evidence="5">
    <location>
        <begin position="21"/>
        <end position="41"/>
    </location>
</feature>
<feature type="transmembrane region" description="Helical" evidence="5">
    <location>
        <begin position="134"/>
        <end position="153"/>
    </location>
</feature>
<evidence type="ECO:0000256" key="4">
    <source>
        <dbReference type="ARBA" id="ARBA00023136"/>
    </source>
</evidence>
<keyword evidence="2 5" id="KW-0812">Transmembrane</keyword>
<dbReference type="InterPro" id="IPR007016">
    <property type="entry name" value="O-antigen_ligase-rel_domated"/>
</dbReference>
<evidence type="ECO:0000256" key="5">
    <source>
        <dbReference type="SAM" id="Phobius"/>
    </source>
</evidence>
<feature type="transmembrane region" description="Helical" evidence="5">
    <location>
        <begin position="261"/>
        <end position="280"/>
    </location>
</feature>
<dbReference type="PANTHER" id="PTHR37422:SF13">
    <property type="entry name" value="LIPOPOLYSACCHARIDE BIOSYNTHESIS PROTEIN PA4999-RELATED"/>
    <property type="match status" value="1"/>
</dbReference>
<keyword evidence="3 5" id="KW-1133">Transmembrane helix</keyword>
<feature type="transmembrane region" description="Helical" evidence="5">
    <location>
        <begin position="216"/>
        <end position="246"/>
    </location>
</feature>
<proteinExistence type="predicted"/>
<dbReference type="InterPro" id="IPR051533">
    <property type="entry name" value="WaaL-like"/>
</dbReference>
<feature type="transmembrane region" description="Helical" evidence="5">
    <location>
        <begin position="47"/>
        <end position="65"/>
    </location>
</feature>
<reference evidence="7" key="2">
    <citation type="submission" date="2023-01" db="EMBL/GenBank/DDBJ databases">
        <authorList>
            <person name="Sun Q."/>
            <person name="Evtushenko L."/>
        </authorList>
    </citation>
    <scope>NUCLEOTIDE SEQUENCE</scope>
    <source>
        <strain evidence="7">VKM B-1499</strain>
    </source>
</reference>
<evidence type="ECO:0000256" key="1">
    <source>
        <dbReference type="ARBA" id="ARBA00004141"/>
    </source>
</evidence>
<evidence type="ECO:0000256" key="3">
    <source>
        <dbReference type="ARBA" id="ARBA00022989"/>
    </source>
</evidence>
<evidence type="ECO:0000313" key="8">
    <source>
        <dbReference type="Proteomes" id="UP001143509"/>
    </source>
</evidence>
<dbReference type="Proteomes" id="UP001143509">
    <property type="component" value="Unassembled WGS sequence"/>
</dbReference>
<dbReference type="RefSeq" id="WP_271164086.1">
    <property type="nucleotide sequence ID" value="NZ_BSFD01000002.1"/>
</dbReference>
<evidence type="ECO:0000313" key="7">
    <source>
        <dbReference type="EMBL" id="GLK47809.1"/>
    </source>
</evidence>
<comment type="subcellular location">
    <subcellularLocation>
        <location evidence="1">Membrane</location>
        <topology evidence="1">Multi-pass membrane protein</topology>
    </subcellularLocation>
</comment>
<feature type="transmembrane region" description="Helical" evidence="5">
    <location>
        <begin position="344"/>
        <end position="368"/>
    </location>
</feature>
<keyword evidence="8" id="KW-1185">Reference proteome</keyword>
<sequence>MRLLIVRAAQWRGVRLSDVRAAYEAWVLVMLGAGVTLPVFLVPGWVSAPRLGDLALAAALPLTVLQWRRMGRPSRAAGPVAGLMLLATMLIQVSGIGQTLNVSDVAFWFRWLAAILVAPAVGVMIAEDPARRRLFFAAVLAGAVGHLATYGLLSLVGRDGLQAVGLASPRAAYTSVVAQVRITTVAEHPNAAMGMIGLAVPAAFAALSGRWSRRTVALSAAGVAVVGFLCTLSRGGLIAAGAAWLARAAVGRRWRETGNPLGLSLAVCLLAGGLVAIQVARVEVDVSRLAARLDREQIDENLRGRIATWTRTLDFVADRPLGVGWSTAEELGTFRALTVSHNGYLFMGRTVGVLAAVAALVLHLWSAARLDAFTPLSVYLLTMMFSEDLAQGAGFVFLICLVAALAWRRPVAP</sequence>
<feature type="transmembrane region" description="Helical" evidence="5">
    <location>
        <begin position="108"/>
        <end position="127"/>
    </location>
</feature>
<protein>
    <recommendedName>
        <fullName evidence="6">O-antigen ligase-related domain-containing protein</fullName>
    </recommendedName>
</protein>
<keyword evidence="4 5" id="KW-0472">Membrane</keyword>
<reference evidence="7" key="1">
    <citation type="journal article" date="2014" name="Int. J. Syst. Evol. Microbiol.">
        <title>Complete genome of a new Firmicutes species belonging to the dominant human colonic microbiota ('Ruminococcus bicirculans') reveals two chromosomes and a selective capacity to utilize plant glucans.</title>
        <authorList>
            <consortium name="NISC Comparative Sequencing Program"/>
            <person name="Wegmann U."/>
            <person name="Louis P."/>
            <person name="Goesmann A."/>
            <person name="Henrissat B."/>
            <person name="Duncan S.H."/>
            <person name="Flint H.J."/>
        </authorList>
    </citation>
    <scope>NUCLEOTIDE SEQUENCE</scope>
    <source>
        <strain evidence="7">VKM B-1499</strain>
    </source>
</reference>
<accession>A0ABQ5T4X3</accession>
<evidence type="ECO:0000256" key="2">
    <source>
        <dbReference type="ARBA" id="ARBA00022692"/>
    </source>
</evidence>
<dbReference type="Pfam" id="PF04932">
    <property type="entry name" value="Wzy_C"/>
    <property type="match status" value="1"/>
</dbReference>
<feature type="transmembrane region" description="Helical" evidence="5">
    <location>
        <begin position="191"/>
        <end position="209"/>
    </location>
</feature>
<gene>
    <name evidence="7" type="ORF">GCM10017620_07820</name>
</gene>
<feature type="transmembrane region" description="Helical" evidence="5">
    <location>
        <begin position="388"/>
        <end position="407"/>
    </location>
</feature>
<feature type="transmembrane region" description="Helical" evidence="5">
    <location>
        <begin position="77"/>
        <end position="96"/>
    </location>
</feature>
<organism evidence="7 8">
    <name type="scientific">Brevundimonas intermedia</name>
    <dbReference type="NCBI Taxonomy" id="74315"/>
    <lineage>
        <taxon>Bacteria</taxon>
        <taxon>Pseudomonadati</taxon>
        <taxon>Pseudomonadota</taxon>
        <taxon>Alphaproteobacteria</taxon>
        <taxon>Caulobacterales</taxon>
        <taxon>Caulobacteraceae</taxon>
        <taxon>Brevundimonas</taxon>
    </lineage>
</organism>
<evidence type="ECO:0000259" key="6">
    <source>
        <dbReference type="Pfam" id="PF04932"/>
    </source>
</evidence>
<dbReference type="PANTHER" id="PTHR37422">
    <property type="entry name" value="TEICHURONIC ACID BIOSYNTHESIS PROTEIN TUAE"/>
    <property type="match status" value="1"/>
</dbReference>
<name>A0ABQ5T4X3_9CAUL</name>
<dbReference type="EMBL" id="BSFD01000002">
    <property type="protein sequence ID" value="GLK47809.1"/>
    <property type="molecule type" value="Genomic_DNA"/>
</dbReference>
<comment type="caution">
    <text evidence="7">The sequence shown here is derived from an EMBL/GenBank/DDBJ whole genome shotgun (WGS) entry which is preliminary data.</text>
</comment>
<feature type="domain" description="O-antigen ligase-related" evidence="6">
    <location>
        <begin position="223"/>
        <end position="358"/>
    </location>
</feature>